<organism evidence="2 3">
    <name type="scientific">Chryseobacterium piscium</name>
    <dbReference type="NCBI Taxonomy" id="333702"/>
    <lineage>
        <taxon>Bacteria</taxon>
        <taxon>Pseudomonadati</taxon>
        <taxon>Bacteroidota</taxon>
        <taxon>Flavobacteriia</taxon>
        <taxon>Flavobacteriales</taxon>
        <taxon>Weeksellaceae</taxon>
        <taxon>Chryseobacterium group</taxon>
        <taxon>Chryseobacterium</taxon>
    </lineage>
</organism>
<dbReference type="AlphaFoldDB" id="A0A3D9BV91"/>
<evidence type="ECO:0000313" key="3">
    <source>
        <dbReference type="Proteomes" id="UP000256512"/>
    </source>
</evidence>
<dbReference type="RefSeq" id="WP_115948578.1">
    <property type="nucleotide sequence ID" value="NZ_QNVS01000001.1"/>
</dbReference>
<sequence>MENYDKYNHIYSISLKTGIEIEIIKKLQSETHSDPKRLKREFIPTILSHESFDFNMIPQGKIVELPGISFKLPSRENGYGIISKLRNELEDKNYRIFLDIYWSDDINEIIDLSVLSCSNEFEPLIYMQTNGINYGVTNQKLINELRILDQELRLKILGAGNDWCEFEITQEPDNMSSVIKQFFELCPDIADKYNYSVNDFENYLRENKRLYLWFD</sequence>
<dbReference type="InterPro" id="IPR025349">
    <property type="entry name" value="DUF4253"/>
</dbReference>
<accession>A0A3D9BV91</accession>
<dbReference type="EMBL" id="QNVS01000001">
    <property type="protein sequence ID" value="REC57450.1"/>
    <property type="molecule type" value="Genomic_DNA"/>
</dbReference>
<dbReference type="Proteomes" id="UP000256512">
    <property type="component" value="Unassembled WGS sequence"/>
</dbReference>
<name>A0A3D9BV91_9FLAO</name>
<comment type="caution">
    <text evidence="2">The sequence shown here is derived from an EMBL/GenBank/DDBJ whole genome shotgun (WGS) entry which is preliminary data.</text>
</comment>
<reference evidence="2 3" key="1">
    <citation type="journal article" date="2006" name="Int. J. Syst. Evol. Microbiol.">
        <title>Chryseobacterium piscium sp. nov., isolated from fish of the South Atlantic Ocean off South Africa.</title>
        <authorList>
            <person name="de Beer H."/>
            <person name="Hugo C.J."/>
            <person name="Jooste P.J."/>
            <person name="Vancanneyt M."/>
            <person name="Coenye T."/>
            <person name="Vandamme P."/>
        </authorList>
    </citation>
    <scope>NUCLEOTIDE SEQUENCE [LARGE SCALE GENOMIC DNA]</scope>
    <source>
        <strain evidence="2 3">CCUG 51923</strain>
    </source>
</reference>
<feature type="domain" description="DUF4253" evidence="1">
    <location>
        <begin position="114"/>
        <end position="215"/>
    </location>
</feature>
<evidence type="ECO:0000313" key="2">
    <source>
        <dbReference type="EMBL" id="REC57450.1"/>
    </source>
</evidence>
<keyword evidence="3" id="KW-1185">Reference proteome</keyword>
<protein>
    <recommendedName>
        <fullName evidence="1">DUF4253 domain-containing protein</fullName>
    </recommendedName>
</protein>
<proteinExistence type="predicted"/>
<dbReference type="Pfam" id="PF14062">
    <property type="entry name" value="DUF4253"/>
    <property type="match status" value="1"/>
</dbReference>
<gene>
    <name evidence="2" type="ORF">DRF62_00365</name>
</gene>
<evidence type="ECO:0000259" key="1">
    <source>
        <dbReference type="Pfam" id="PF14062"/>
    </source>
</evidence>